<evidence type="ECO:0000313" key="3">
    <source>
        <dbReference type="RefSeq" id="XP_022336518.1"/>
    </source>
</evidence>
<gene>
    <name evidence="3" type="primary">LOC111132889</name>
</gene>
<dbReference type="AlphaFoldDB" id="A0A8B8EAB8"/>
<dbReference type="RefSeq" id="XP_022336518.1">
    <property type="nucleotide sequence ID" value="XM_022480810.1"/>
</dbReference>
<dbReference type="Proteomes" id="UP000694844">
    <property type="component" value="Chromosome 5"/>
</dbReference>
<feature type="region of interest" description="Disordered" evidence="1">
    <location>
        <begin position="155"/>
        <end position="176"/>
    </location>
</feature>
<proteinExistence type="predicted"/>
<dbReference type="GeneID" id="111132889"/>
<protein>
    <submittedName>
        <fullName evidence="3">Uncharacterized protein LOC111132889</fullName>
    </submittedName>
</protein>
<organism evidence="2 3">
    <name type="scientific">Crassostrea virginica</name>
    <name type="common">Eastern oyster</name>
    <dbReference type="NCBI Taxonomy" id="6565"/>
    <lineage>
        <taxon>Eukaryota</taxon>
        <taxon>Metazoa</taxon>
        <taxon>Spiralia</taxon>
        <taxon>Lophotrochozoa</taxon>
        <taxon>Mollusca</taxon>
        <taxon>Bivalvia</taxon>
        <taxon>Autobranchia</taxon>
        <taxon>Pteriomorphia</taxon>
        <taxon>Ostreida</taxon>
        <taxon>Ostreoidea</taxon>
        <taxon>Ostreidae</taxon>
        <taxon>Crassostrea</taxon>
    </lineage>
</organism>
<evidence type="ECO:0000313" key="2">
    <source>
        <dbReference type="Proteomes" id="UP000694844"/>
    </source>
</evidence>
<keyword evidence="2" id="KW-1185">Reference proteome</keyword>
<reference evidence="3" key="1">
    <citation type="submission" date="2025-08" db="UniProtKB">
        <authorList>
            <consortium name="RefSeq"/>
        </authorList>
    </citation>
    <scope>IDENTIFICATION</scope>
    <source>
        <tissue evidence="3">Whole sample</tissue>
    </source>
</reference>
<dbReference type="OrthoDB" id="6142772at2759"/>
<sequence length="231" mass="27447">MPQTMNKQVLLQSKLLPCGKDSARYSTWNLDKVTRRRAIKLNEQQVQRQQNLCRVLDRQKYYHLSKAHRAMEELIERGMELEKEGRIRQMLVERNLANTEENRESMDKLLCREKNMSTSRSISKSFPPENRNDCIWNRDSRVSDNSVQRNKILKAETQKHLSTTEQPVQRPPEKSQKLYEQTHIYEVPSETGATQRWHLPVRSIFSQFVANLRSPHYAKKITKDMFNNKYN</sequence>
<accession>A0A8B8EAB8</accession>
<dbReference type="KEGG" id="cvn:111132889"/>
<name>A0A8B8EAB8_CRAVI</name>
<evidence type="ECO:0000256" key="1">
    <source>
        <dbReference type="SAM" id="MobiDB-lite"/>
    </source>
</evidence>